<feature type="compositionally biased region" description="Polar residues" evidence="1">
    <location>
        <begin position="150"/>
        <end position="178"/>
    </location>
</feature>
<sequence>MAAVRHVSELEDDLKRTITIVFWYNANTEPLRLQQIAPQFPLFQLSRLSSLVTDLGLAENSYLDTYNPELGRWEQHTISTIRVVQTNQRLLYRVRRNLLSGLREDECLTLDEEIDLQPPPSPNKRTAREDEQSTISKKRSIPEHHPSPPNSTSDPPGTSMTTTERTPPASPTLTLYSKSPDSAGGYTFQSQSFYTTPTPEVVTLPMYLVNPRAEPSRVPYYSHPPLKRWPNDYTVSQLGQGFSSLEALCSHSHVMVITPEGERVSVATPNMSQKMAFERVFGSRYVKSTVCRHRGVWRKAPREIREEFESYGDEERGSWGEFVRRVEGKPPGKSAHPQQHTQMLPPPPQVDPQIMHSTQPHNPPVMNMSNAVPQMPLSGHENLIFHSPGINLMGNLSQQPQQASRDGHIVDGELHKEKDSSAFYRLMP</sequence>
<organism evidence="2 3">
    <name type="scientific">Marasmius tenuissimus</name>
    <dbReference type="NCBI Taxonomy" id="585030"/>
    <lineage>
        <taxon>Eukaryota</taxon>
        <taxon>Fungi</taxon>
        <taxon>Dikarya</taxon>
        <taxon>Basidiomycota</taxon>
        <taxon>Agaricomycotina</taxon>
        <taxon>Agaricomycetes</taxon>
        <taxon>Agaricomycetidae</taxon>
        <taxon>Agaricales</taxon>
        <taxon>Marasmiineae</taxon>
        <taxon>Marasmiaceae</taxon>
        <taxon>Marasmius</taxon>
    </lineage>
</organism>
<protein>
    <submittedName>
        <fullName evidence="2">Uncharacterized protein</fullName>
    </submittedName>
</protein>
<evidence type="ECO:0000313" key="3">
    <source>
        <dbReference type="Proteomes" id="UP001437256"/>
    </source>
</evidence>
<evidence type="ECO:0000256" key="1">
    <source>
        <dbReference type="SAM" id="MobiDB-lite"/>
    </source>
</evidence>
<comment type="caution">
    <text evidence="2">The sequence shown here is derived from an EMBL/GenBank/DDBJ whole genome shotgun (WGS) entry which is preliminary data.</text>
</comment>
<evidence type="ECO:0000313" key="2">
    <source>
        <dbReference type="EMBL" id="KAL0064564.1"/>
    </source>
</evidence>
<accession>A0ABR2ZTT2</accession>
<proteinExistence type="predicted"/>
<keyword evidence="3" id="KW-1185">Reference proteome</keyword>
<reference evidence="2 3" key="1">
    <citation type="submission" date="2024-05" db="EMBL/GenBank/DDBJ databases">
        <title>A draft genome resource for the thread blight pathogen Marasmius tenuissimus strain MS-2.</title>
        <authorList>
            <person name="Yulfo-Soto G.E."/>
            <person name="Baruah I.K."/>
            <person name="Amoako-Attah I."/>
            <person name="Bukari Y."/>
            <person name="Meinhardt L.W."/>
            <person name="Bailey B.A."/>
            <person name="Cohen S.P."/>
        </authorList>
    </citation>
    <scope>NUCLEOTIDE SEQUENCE [LARGE SCALE GENOMIC DNA]</scope>
    <source>
        <strain evidence="2 3">MS-2</strain>
    </source>
</reference>
<feature type="region of interest" description="Disordered" evidence="1">
    <location>
        <begin position="111"/>
        <end position="178"/>
    </location>
</feature>
<dbReference type="EMBL" id="JBBXMP010000060">
    <property type="protein sequence ID" value="KAL0064564.1"/>
    <property type="molecule type" value="Genomic_DNA"/>
</dbReference>
<feature type="region of interest" description="Disordered" evidence="1">
    <location>
        <begin position="325"/>
        <end position="345"/>
    </location>
</feature>
<name>A0ABR2ZTT2_9AGAR</name>
<dbReference type="Proteomes" id="UP001437256">
    <property type="component" value="Unassembled WGS sequence"/>
</dbReference>
<gene>
    <name evidence="2" type="ORF">AAF712_008509</name>
</gene>